<feature type="transmembrane region" description="Helical" evidence="1">
    <location>
        <begin position="219"/>
        <end position="240"/>
    </location>
</feature>
<feature type="transmembrane region" description="Helical" evidence="1">
    <location>
        <begin position="62"/>
        <end position="84"/>
    </location>
</feature>
<keyword evidence="1" id="KW-0812">Transmembrane</keyword>
<dbReference type="EMBL" id="LWCA01000481">
    <property type="protein sequence ID" value="OAF68257.1"/>
    <property type="molecule type" value="Genomic_DNA"/>
</dbReference>
<feature type="transmembrane region" description="Helical" evidence="1">
    <location>
        <begin position="178"/>
        <end position="199"/>
    </location>
</feature>
<protein>
    <recommendedName>
        <fullName evidence="4">G-protein coupled receptors family 1 profile domain-containing protein</fullName>
    </recommendedName>
</protein>
<evidence type="ECO:0000313" key="2">
    <source>
        <dbReference type="EMBL" id="OAF68257.1"/>
    </source>
</evidence>
<keyword evidence="1" id="KW-0472">Membrane</keyword>
<sequence>MSIIRFSGNVVYLIGKDSLKMKVFSSCSGAPLLLTAIVIQLYGINKILTSKYVVRKIFSNPVALIVILLNIINTSTVILFIVSVNISFNLLLTMLMVCCIIQACIGIFTCIPCAHIFYLFRKRSLEQLDIIDPNYSLLSDEHRDNKKRTVIKRLSSFMDTFHINISNKTRIPYFIKALLIECLLIIMLVCMKIGGVIFIVKCLWNSKINYDEAFNYSFFLYGIENILGFHLLTYCINALYTKYKSSKNRK</sequence>
<proteinExistence type="predicted"/>
<dbReference type="Proteomes" id="UP000078046">
    <property type="component" value="Unassembled WGS sequence"/>
</dbReference>
<keyword evidence="1" id="KW-1133">Transmembrane helix</keyword>
<evidence type="ECO:0008006" key="4">
    <source>
        <dbReference type="Google" id="ProtNLM"/>
    </source>
</evidence>
<evidence type="ECO:0000256" key="1">
    <source>
        <dbReference type="SAM" id="Phobius"/>
    </source>
</evidence>
<feature type="transmembrane region" description="Helical" evidence="1">
    <location>
        <begin position="23"/>
        <end position="42"/>
    </location>
</feature>
<reference evidence="2 3" key="1">
    <citation type="submission" date="2016-04" db="EMBL/GenBank/DDBJ databases">
        <title>The genome of Intoshia linei affirms orthonectids as highly simplified spiralians.</title>
        <authorList>
            <person name="Mikhailov K.V."/>
            <person name="Slusarev G.S."/>
            <person name="Nikitin M.A."/>
            <person name="Logacheva M.D."/>
            <person name="Penin A."/>
            <person name="Aleoshin V."/>
            <person name="Panchin Y.V."/>
        </authorList>
    </citation>
    <scope>NUCLEOTIDE SEQUENCE [LARGE SCALE GENOMIC DNA]</scope>
    <source>
        <strain evidence="2">Intl2013</strain>
        <tissue evidence="2">Whole animal</tissue>
    </source>
</reference>
<keyword evidence="3" id="KW-1185">Reference proteome</keyword>
<organism evidence="2 3">
    <name type="scientific">Intoshia linei</name>
    <dbReference type="NCBI Taxonomy" id="1819745"/>
    <lineage>
        <taxon>Eukaryota</taxon>
        <taxon>Metazoa</taxon>
        <taxon>Spiralia</taxon>
        <taxon>Lophotrochozoa</taxon>
        <taxon>Mesozoa</taxon>
        <taxon>Orthonectida</taxon>
        <taxon>Rhopaluridae</taxon>
        <taxon>Intoshia</taxon>
    </lineage>
</organism>
<comment type="caution">
    <text evidence="2">The sequence shown here is derived from an EMBL/GenBank/DDBJ whole genome shotgun (WGS) entry which is preliminary data.</text>
</comment>
<accession>A0A177B1W0</accession>
<dbReference type="AlphaFoldDB" id="A0A177B1W0"/>
<evidence type="ECO:0000313" key="3">
    <source>
        <dbReference type="Proteomes" id="UP000078046"/>
    </source>
</evidence>
<gene>
    <name evidence="2" type="ORF">A3Q56_03999</name>
</gene>
<feature type="transmembrane region" description="Helical" evidence="1">
    <location>
        <begin position="90"/>
        <end position="120"/>
    </location>
</feature>
<name>A0A177B1W0_9BILA</name>